<organism evidence="3 4">
    <name type="scientific">Streptomyces albiaxialis</name>
    <dbReference type="NCBI Taxonomy" id="329523"/>
    <lineage>
        <taxon>Bacteria</taxon>
        <taxon>Bacillati</taxon>
        <taxon>Actinomycetota</taxon>
        <taxon>Actinomycetes</taxon>
        <taxon>Kitasatosporales</taxon>
        <taxon>Streptomycetaceae</taxon>
        <taxon>Streptomyces</taxon>
    </lineage>
</organism>
<comment type="caution">
    <text evidence="3">The sequence shown here is derived from an EMBL/GenBank/DDBJ whole genome shotgun (WGS) entry which is preliminary data.</text>
</comment>
<dbReference type="PANTHER" id="PTHR35176">
    <property type="entry name" value="HEME OXYGENASE HI_0854-RELATED"/>
    <property type="match status" value="1"/>
</dbReference>
<dbReference type="EMBL" id="BAAAPE010000017">
    <property type="protein sequence ID" value="GAA2098165.1"/>
    <property type="molecule type" value="Genomic_DNA"/>
</dbReference>
<evidence type="ECO:0000259" key="2">
    <source>
        <dbReference type="Pfam" id="PF01243"/>
    </source>
</evidence>
<name>A0ABP5ICT3_9ACTN</name>
<dbReference type="SUPFAM" id="SSF50475">
    <property type="entry name" value="FMN-binding split barrel"/>
    <property type="match status" value="1"/>
</dbReference>
<dbReference type="Pfam" id="PF01243">
    <property type="entry name" value="PNPOx_N"/>
    <property type="match status" value="1"/>
</dbReference>
<dbReference type="PANTHER" id="PTHR35176:SF4">
    <property type="entry name" value="PYRIDOXAMINE 5'-PHOSPHATE OXIDASE-RELATED FMN-BINDING"/>
    <property type="match status" value="1"/>
</dbReference>
<evidence type="ECO:0000313" key="3">
    <source>
        <dbReference type="EMBL" id="GAA2098165.1"/>
    </source>
</evidence>
<evidence type="ECO:0000256" key="1">
    <source>
        <dbReference type="ARBA" id="ARBA00023002"/>
    </source>
</evidence>
<dbReference type="InterPro" id="IPR052019">
    <property type="entry name" value="F420H2_bilvrd_red/Heme_oxyg"/>
</dbReference>
<sequence length="182" mass="19988">MDRMREAGALPDPVPEAPVMFGVRMPPGELLPWTWAAERLAAARTYWIATTRPEGRPHTRPVWGVWLADGFWFSTGSLARQNLPRNPEISVHLDDGVRPVIVEGMAEAVAGERRLRRFVAAYNAKYDWDVVAADEGVADGSGAAGPAFLVRPRVVLGWDSDMRAPTRWRFPGSGAPGREATA</sequence>
<dbReference type="Proteomes" id="UP001500016">
    <property type="component" value="Unassembled WGS sequence"/>
</dbReference>
<accession>A0ABP5ICT3</accession>
<keyword evidence="4" id="KW-1185">Reference proteome</keyword>
<dbReference type="Gene3D" id="2.30.110.10">
    <property type="entry name" value="Electron Transport, Fmn-binding Protein, Chain A"/>
    <property type="match status" value="1"/>
</dbReference>
<evidence type="ECO:0000313" key="4">
    <source>
        <dbReference type="Proteomes" id="UP001500016"/>
    </source>
</evidence>
<proteinExistence type="predicted"/>
<reference evidence="4" key="1">
    <citation type="journal article" date="2019" name="Int. J. Syst. Evol. Microbiol.">
        <title>The Global Catalogue of Microorganisms (GCM) 10K type strain sequencing project: providing services to taxonomists for standard genome sequencing and annotation.</title>
        <authorList>
            <consortium name="The Broad Institute Genomics Platform"/>
            <consortium name="The Broad Institute Genome Sequencing Center for Infectious Disease"/>
            <person name="Wu L."/>
            <person name="Ma J."/>
        </authorList>
    </citation>
    <scope>NUCLEOTIDE SEQUENCE [LARGE SCALE GENOMIC DNA]</scope>
    <source>
        <strain evidence="4">JCM 15478</strain>
    </source>
</reference>
<dbReference type="InterPro" id="IPR012349">
    <property type="entry name" value="Split_barrel_FMN-bd"/>
</dbReference>
<gene>
    <name evidence="3" type="ORF">GCM10009801_69010</name>
</gene>
<keyword evidence="1" id="KW-0560">Oxidoreductase</keyword>
<dbReference type="InterPro" id="IPR011576">
    <property type="entry name" value="Pyridox_Oxase_N"/>
</dbReference>
<feature type="domain" description="Pyridoxamine 5'-phosphate oxidase N-terminal" evidence="2">
    <location>
        <begin position="37"/>
        <end position="128"/>
    </location>
</feature>
<protein>
    <submittedName>
        <fullName evidence="3">Pyridoxamine 5'-phosphate oxidase family protein</fullName>
    </submittedName>
</protein>